<dbReference type="EC" id="2.-.-.-" evidence="10"/>
<evidence type="ECO:0000256" key="3">
    <source>
        <dbReference type="ARBA" id="ARBA00022960"/>
    </source>
</evidence>
<dbReference type="PANTHER" id="PTHR30582:SF33">
    <property type="entry name" value="EXPORTED PROTEIN"/>
    <property type="match status" value="1"/>
</dbReference>
<evidence type="ECO:0000256" key="8">
    <source>
        <dbReference type="SAM" id="SignalP"/>
    </source>
</evidence>
<dbReference type="PROSITE" id="PS51318">
    <property type="entry name" value="TAT"/>
    <property type="match status" value="1"/>
</dbReference>
<protein>
    <submittedName>
        <fullName evidence="10">L,D-transpeptidase</fullName>
        <ecNumber evidence="10">2.-.-.-</ecNumber>
    </submittedName>
</protein>
<evidence type="ECO:0000256" key="2">
    <source>
        <dbReference type="ARBA" id="ARBA00022679"/>
    </source>
</evidence>
<keyword evidence="5 6" id="KW-0961">Cell wall biogenesis/degradation</keyword>
<feature type="domain" description="L,D-TPase catalytic" evidence="9">
    <location>
        <begin position="72"/>
        <end position="186"/>
    </location>
</feature>
<evidence type="ECO:0000256" key="5">
    <source>
        <dbReference type="ARBA" id="ARBA00023316"/>
    </source>
</evidence>
<dbReference type="GO" id="GO:0016740">
    <property type="term" value="F:transferase activity"/>
    <property type="evidence" value="ECO:0007669"/>
    <property type="project" value="UniProtKB-KW"/>
</dbReference>
<feature type="region of interest" description="Disordered" evidence="7">
    <location>
        <begin position="41"/>
        <end position="66"/>
    </location>
</feature>
<dbReference type="InterPro" id="IPR050979">
    <property type="entry name" value="LD-transpeptidase"/>
</dbReference>
<dbReference type="Pfam" id="PF03734">
    <property type="entry name" value="YkuD"/>
    <property type="match status" value="1"/>
</dbReference>
<proteinExistence type="predicted"/>
<keyword evidence="2 10" id="KW-0808">Transferase</keyword>
<feature type="signal peptide" evidence="8">
    <location>
        <begin position="1"/>
        <end position="26"/>
    </location>
</feature>
<organism evidence="10 11">
    <name type="scientific">Pseudonocardia alni subsp. carboxydivorans</name>
    <dbReference type="NCBI Taxonomy" id="415010"/>
    <lineage>
        <taxon>Bacteria</taxon>
        <taxon>Bacillati</taxon>
        <taxon>Actinomycetota</taxon>
        <taxon>Actinomycetes</taxon>
        <taxon>Pseudonocardiales</taxon>
        <taxon>Pseudonocardiaceae</taxon>
        <taxon>Pseudonocardia</taxon>
    </lineage>
</organism>
<keyword evidence="11" id="KW-1185">Reference proteome</keyword>
<dbReference type="EMBL" id="JBBPIX010000016">
    <property type="protein sequence ID" value="MEK6466679.1"/>
    <property type="molecule type" value="Genomic_DNA"/>
</dbReference>
<dbReference type="Gene3D" id="2.40.440.10">
    <property type="entry name" value="L,D-transpeptidase catalytic domain-like"/>
    <property type="match status" value="1"/>
</dbReference>
<evidence type="ECO:0000256" key="1">
    <source>
        <dbReference type="ARBA" id="ARBA00004752"/>
    </source>
</evidence>
<evidence type="ECO:0000256" key="6">
    <source>
        <dbReference type="PROSITE-ProRule" id="PRU01373"/>
    </source>
</evidence>
<sequence>MTDPIGRRRAAGMVAGLVVLAGVAGAGVAAADAGATAASETSSGAAEGENSQVARQAHAEAQVPGTPCSVSARACVDLDSQRAWLVTDGVVSYGPVPVASGGAGQETPVGHSFRVYRKAADHRSGEFETPDGEPAPMPWSVFFADGGVAFHGGDRDRASAGCVKLDPEPAEEFFAGLRVGDKVQVLSAATEREHRAALS</sequence>
<feature type="chain" id="PRO_5046867386" evidence="8">
    <location>
        <begin position="27"/>
        <end position="199"/>
    </location>
</feature>
<feature type="active site" description="Nucleophile" evidence="6">
    <location>
        <position position="162"/>
    </location>
</feature>
<dbReference type="InterPro" id="IPR005490">
    <property type="entry name" value="LD_TPept_cat_dom"/>
</dbReference>
<dbReference type="SUPFAM" id="SSF141523">
    <property type="entry name" value="L,D-transpeptidase catalytic domain-like"/>
    <property type="match status" value="1"/>
</dbReference>
<dbReference type="PROSITE" id="PS52029">
    <property type="entry name" value="LD_TPASE"/>
    <property type="match status" value="1"/>
</dbReference>
<dbReference type="RefSeq" id="WP_346103436.1">
    <property type="nucleotide sequence ID" value="NZ_BAAAOD010000021.1"/>
</dbReference>
<comment type="pathway">
    <text evidence="1 6">Cell wall biogenesis; peptidoglycan biosynthesis.</text>
</comment>
<keyword evidence="8" id="KW-0732">Signal</keyword>
<evidence type="ECO:0000313" key="11">
    <source>
        <dbReference type="Proteomes" id="UP001367513"/>
    </source>
</evidence>
<gene>
    <name evidence="10" type="ORF">WG925_23315</name>
</gene>
<evidence type="ECO:0000259" key="9">
    <source>
        <dbReference type="PROSITE" id="PS52029"/>
    </source>
</evidence>
<dbReference type="Proteomes" id="UP001367513">
    <property type="component" value="Unassembled WGS sequence"/>
</dbReference>
<accession>A0ABU9ALS9</accession>
<keyword evidence="4 6" id="KW-0573">Peptidoglycan synthesis</keyword>
<feature type="active site" description="Proton donor/acceptor" evidence="6">
    <location>
        <position position="151"/>
    </location>
</feature>
<comment type="caution">
    <text evidence="10">The sequence shown here is derived from an EMBL/GenBank/DDBJ whole genome shotgun (WGS) entry which is preliminary data.</text>
</comment>
<dbReference type="PANTHER" id="PTHR30582">
    <property type="entry name" value="L,D-TRANSPEPTIDASE"/>
    <property type="match status" value="1"/>
</dbReference>
<evidence type="ECO:0000256" key="7">
    <source>
        <dbReference type="SAM" id="MobiDB-lite"/>
    </source>
</evidence>
<reference evidence="10 11" key="1">
    <citation type="submission" date="2024-03" db="EMBL/GenBank/DDBJ databases">
        <title>Draft genome sequence of Pseudonocardia carboxydivorans JCM 14827.</title>
        <authorList>
            <person name="Duangmal K."/>
        </authorList>
    </citation>
    <scope>NUCLEOTIDE SEQUENCE [LARGE SCALE GENOMIC DNA]</scope>
    <source>
        <strain evidence="10 11">JCM 14827</strain>
    </source>
</reference>
<dbReference type="CDD" id="cd16913">
    <property type="entry name" value="YkuD_like"/>
    <property type="match status" value="1"/>
</dbReference>
<evidence type="ECO:0000313" key="10">
    <source>
        <dbReference type="EMBL" id="MEK6466679.1"/>
    </source>
</evidence>
<name>A0ABU9ALS9_PSEA5</name>
<dbReference type="InterPro" id="IPR038063">
    <property type="entry name" value="Transpep_catalytic_dom"/>
</dbReference>
<evidence type="ECO:0000256" key="4">
    <source>
        <dbReference type="ARBA" id="ARBA00022984"/>
    </source>
</evidence>
<dbReference type="InterPro" id="IPR006311">
    <property type="entry name" value="TAT_signal"/>
</dbReference>
<keyword evidence="3 6" id="KW-0133">Cell shape</keyword>